<dbReference type="AlphaFoldDB" id="A0A7T8KF36"/>
<proteinExistence type="predicted"/>
<accession>A0A7T8KF36</accession>
<reference evidence="2" key="1">
    <citation type="submission" date="2021-01" db="EMBL/GenBank/DDBJ databases">
        <title>Caligus Genome Assembly.</title>
        <authorList>
            <person name="Gallardo-Escarate C."/>
        </authorList>
    </citation>
    <scope>NUCLEOTIDE SEQUENCE [LARGE SCALE GENOMIC DNA]</scope>
</reference>
<gene>
    <name evidence="1" type="ORF">FKW44_007706</name>
</gene>
<sequence>DGEIIITQEHSHPPDHLEVEAKKIRSKIKEMALNTHTTPSILVNDCLSKSSTNIFSKLPKRESLNQTVRRAHPSTLSTENLNMSIGGEEFLMLETENIAIYSTKNNLNTS</sequence>
<dbReference type="Proteomes" id="UP000595437">
    <property type="component" value="Chromosome 5"/>
</dbReference>
<feature type="non-terminal residue" evidence="1">
    <location>
        <position position="1"/>
    </location>
</feature>
<name>A0A7T8KF36_CALRO</name>
<evidence type="ECO:0000313" key="1">
    <source>
        <dbReference type="EMBL" id="QQP54767.1"/>
    </source>
</evidence>
<protein>
    <submittedName>
        <fullName evidence="1">Uncharacterized protein</fullName>
    </submittedName>
</protein>
<keyword evidence="2" id="KW-1185">Reference proteome</keyword>
<dbReference type="EMBL" id="CP045894">
    <property type="protein sequence ID" value="QQP54767.1"/>
    <property type="molecule type" value="Genomic_DNA"/>
</dbReference>
<organism evidence="1 2">
    <name type="scientific">Caligus rogercresseyi</name>
    <name type="common">Sea louse</name>
    <dbReference type="NCBI Taxonomy" id="217165"/>
    <lineage>
        <taxon>Eukaryota</taxon>
        <taxon>Metazoa</taxon>
        <taxon>Ecdysozoa</taxon>
        <taxon>Arthropoda</taxon>
        <taxon>Crustacea</taxon>
        <taxon>Multicrustacea</taxon>
        <taxon>Hexanauplia</taxon>
        <taxon>Copepoda</taxon>
        <taxon>Siphonostomatoida</taxon>
        <taxon>Caligidae</taxon>
        <taxon>Caligus</taxon>
    </lineage>
</organism>
<evidence type="ECO:0000313" key="2">
    <source>
        <dbReference type="Proteomes" id="UP000595437"/>
    </source>
</evidence>